<organism evidence="2 3">
    <name type="scientific">Acer saccharum</name>
    <name type="common">Sugar maple</name>
    <dbReference type="NCBI Taxonomy" id="4024"/>
    <lineage>
        <taxon>Eukaryota</taxon>
        <taxon>Viridiplantae</taxon>
        <taxon>Streptophyta</taxon>
        <taxon>Embryophyta</taxon>
        <taxon>Tracheophyta</taxon>
        <taxon>Spermatophyta</taxon>
        <taxon>Magnoliopsida</taxon>
        <taxon>eudicotyledons</taxon>
        <taxon>Gunneridae</taxon>
        <taxon>Pentapetalae</taxon>
        <taxon>rosids</taxon>
        <taxon>malvids</taxon>
        <taxon>Sapindales</taxon>
        <taxon>Sapindaceae</taxon>
        <taxon>Hippocastanoideae</taxon>
        <taxon>Acereae</taxon>
        <taxon>Acer</taxon>
    </lineage>
</organism>
<sequence length="86" mass="9210">MFGLDCSLAPSLLEINDSVVVKWLLDDSHKDSEGGVVLDEIADLMLTGNGVAVSSIPRSANRPAYVLAGEAMKTFEDAFWKSAPII</sequence>
<accession>A0AA39SBI3</accession>
<feature type="domain" description="RNase H type-1" evidence="1">
    <location>
        <begin position="5"/>
        <end position="70"/>
    </location>
</feature>
<evidence type="ECO:0000259" key="1">
    <source>
        <dbReference type="Pfam" id="PF13456"/>
    </source>
</evidence>
<proteinExistence type="predicted"/>
<gene>
    <name evidence="2" type="ORF">LWI29_038346</name>
</gene>
<dbReference type="Pfam" id="PF13456">
    <property type="entry name" value="RVT_3"/>
    <property type="match status" value="1"/>
</dbReference>
<dbReference type="GO" id="GO:0003676">
    <property type="term" value="F:nucleic acid binding"/>
    <property type="evidence" value="ECO:0007669"/>
    <property type="project" value="InterPro"/>
</dbReference>
<dbReference type="EMBL" id="JAUESC010000382">
    <property type="protein sequence ID" value="KAK0588338.1"/>
    <property type="molecule type" value="Genomic_DNA"/>
</dbReference>
<dbReference type="InterPro" id="IPR002156">
    <property type="entry name" value="RNaseH_domain"/>
</dbReference>
<evidence type="ECO:0000313" key="2">
    <source>
        <dbReference type="EMBL" id="KAK0588338.1"/>
    </source>
</evidence>
<protein>
    <recommendedName>
        <fullName evidence="1">RNase H type-1 domain-containing protein</fullName>
    </recommendedName>
</protein>
<name>A0AA39SBI3_ACESA</name>
<reference evidence="2" key="2">
    <citation type="submission" date="2023-06" db="EMBL/GenBank/DDBJ databases">
        <authorList>
            <person name="Swenson N.G."/>
            <person name="Wegrzyn J.L."/>
            <person name="Mcevoy S.L."/>
        </authorList>
    </citation>
    <scope>NUCLEOTIDE SEQUENCE</scope>
    <source>
        <strain evidence="2">NS2018</strain>
        <tissue evidence="2">Leaf</tissue>
    </source>
</reference>
<dbReference type="AlphaFoldDB" id="A0AA39SBI3"/>
<keyword evidence="3" id="KW-1185">Reference proteome</keyword>
<comment type="caution">
    <text evidence="2">The sequence shown here is derived from an EMBL/GenBank/DDBJ whole genome shotgun (WGS) entry which is preliminary data.</text>
</comment>
<dbReference type="Proteomes" id="UP001168877">
    <property type="component" value="Unassembled WGS sequence"/>
</dbReference>
<dbReference type="GO" id="GO:0004523">
    <property type="term" value="F:RNA-DNA hybrid ribonuclease activity"/>
    <property type="evidence" value="ECO:0007669"/>
    <property type="project" value="InterPro"/>
</dbReference>
<evidence type="ECO:0000313" key="3">
    <source>
        <dbReference type="Proteomes" id="UP001168877"/>
    </source>
</evidence>
<reference evidence="2" key="1">
    <citation type="journal article" date="2022" name="Plant J.">
        <title>Strategies of tolerance reflected in two North American maple genomes.</title>
        <authorList>
            <person name="McEvoy S.L."/>
            <person name="Sezen U.U."/>
            <person name="Trouern-Trend A."/>
            <person name="McMahon S.M."/>
            <person name="Schaberg P.G."/>
            <person name="Yang J."/>
            <person name="Wegrzyn J.L."/>
            <person name="Swenson N.G."/>
        </authorList>
    </citation>
    <scope>NUCLEOTIDE SEQUENCE</scope>
    <source>
        <strain evidence="2">NS2018</strain>
    </source>
</reference>